<reference evidence="1" key="1">
    <citation type="submission" date="2014-11" db="EMBL/GenBank/DDBJ databases">
        <authorList>
            <person name="Amaro Gonzalez C."/>
        </authorList>
    </citation>
    <scope>NUCLEOTIDE SEQUENCE</scope>
</reference>
<reference evidence="1" key="2">
    <citation type="journal article" date="2015" name="Fish Shellfish Immunol.">
        <title>Early steps in the European eel (Anguilla anguilla)-Vibrio vulnificus interaction in the gills: Role of the RtxA13 toxin.</title>
        <authorList>
            <person name="Callol A."/>
            <person name="Pajuelo D."/>
            <person name="Ebbesson L."/>
            <person name="Teles M."/>
            <person name="MacKenzie S."/>
            <person name="Amaro C."/>
        </authorList>
    </citation>
    <scope>NUCLEOTIDE SEQUENCE</scope>
</reference>
<organism evidence="1">
    <name type="scientific">Anguilla anguilla</name>
    <name type="common">European freshwater eel</name>
    <name type="synonym">Muraena anguilla</name>
    <dbReference type="NCBI Taxonomy" id="7936"/>
    <lineage>
        <taxon>Eukaryota</taxon>
        <taxon>Metazoa</taxon>
        <taxon>Chordata</taxon>
        <taxon>Craniata</taxon>
        <taxon>Vertebrata</taxon>
        <taxon>Euteleostomi</taxon>
        <taxon>Actinopterygii</taxon>
        <taxon>Neopterygii</taxon>
        <taxon>Teleostei</taxon>
        <taxon>Anguilliformes</taxon>
        <taxon>Anguillidae</taxon>
        <taxon>Anguilla</taxon>
    </lineage>
</organism>
<dbReference type="EMBL" id="GBXM01020391">
    <property type="protein sequence ID" value="JAH88186.1"/>
    <property type="molecule type" value="Transcribed_RNA"/>
</dbReference>
<sequence>MLMNKLNFVSCTVQPFNAYTAYIVEKNLRSWQVFVVKSISLI</sequence>
<name>A0A0E9WCY8_ANGAN</name>
<proteinExistence type="predicted"/>
<dbReference type="AlphaFoldDB" id="A0A0E9WCY8"/>
<accession>A0A0E9WCY8</accession>
<protein>
    <submittedName>
        <fullName evidence="1">Uncharacterized protein</fullName>
    </submittedName>
</protein>
<evidence type="ECO:0000313" key="1">
    <source>
        <dbReference type="EMBL" id="JAH88186.1"/>
    </source>
</evidence>